<dbReference type="AlphaFoldDB" id="A0A239Q004"/>
<organism evidence="1 2">
    <name type="scientific">Paracoccus seriniphilus</name>
    <dbReference type="NCBI Taxonomy" id="184748"/>
    <lineage>
        <taxon>Bacteria</taxon>
        <taxon>Pseudomonadati</taxon>
        <taxon>Pseudomonadota</taxon>
        <taxon>Alphaproteobacteria</taxon>
        <taxon>Rhodobacterales</taxon>
        <taxon>Paracoccaceae</taxon>
        <taxon>Paracoccus</taxon>
    </lineage>
</organism>
<dbReference type="EMBL" id="FZQB01000012">
    <property type="protein sequence ID" value="SNT75593.1"/>
    <property type="molecule type" value="Genomic_DNA"/>
</dbReference>
<evidence type="ECO:0008006" key="3">
    <source>
        <dbReference type="Google" id="ProtNLM"/>
    </source>
</evidence>
<dbReference type="Proteomes" id="UP000198307">
    <property type="component" value="Unassembled WGS sequence"/>
</dbReference>
<proteinExistence type="predicted"/>
<sequence>MRDNVAELDNHEWANASRVPVAQILDSRAAFPSQQLSFDILLESDEPWHGLELCAQLTRKGLLVRNIVYRDPGRILLQFQDDRSIAPQELADLFDSSSQVCVSRWTTVLGGTA</sequence>
<dbReference type="OrthoDB" id="7864987at2"/>
<accession>A0A239Q004</accession>
<name>A0A239Q004_9RHOB</name>
<evidence type="ECO:0000313" key="2">
    <source>
        <dbReference type="Proteomes" id="UP000198307"/>
    </source>
</evidence>
<evidence type="ECO:0000313" key="1">
    <source>
        <dbReference type="EMBL" id="SNT75593.1"/>
    </source>
</evidence>
<protein>
    <recommendedName>
        <fullName evidence="3">ACT domain-containing protein</fullName>
    </recommendedName>
</protein>
<reference evidence="1 2" key="1">
    <citation type="submission" date="2017-07" db="EMBL/GenBank/DDBJ databases">
        <authorList>
            <person name="Sun Z.S."/>
            <person name="Albrecht U."/>
            <person name="Echele G."/>
            <person name="Lee C.C."/>
        </authorList>
    </citation>
    <scope>NUCLEOTIDE SEQUENCE [LARGE SCALE GENOMIC DNA]</scope>
    <source>
        <strain evidence="1 2">DSM 14827</strain>
    </source>
</reference>
<gene>
    <name evidence="1" type="ORF">SAMN05444959_11214</name>
</gene>
<dbReference type="RefSeq" id="WP_089345122.1">
    <property type="nucleotide sequence ID" value="NZ_CP067130.1"/>
</dbReference>
<keyword evidence="2" id="KW-1185">Reference proteome</keyword>